<evidence type="ECO:0000313" key="3">
    <source>
        <dbReference type="Proteomes" id="UP000469558"/>
    </source>
</evidence>
<dbReference type="InterPro" id="IPR029058">
    <property type="entry name" value="AB_hydrolase_fold"/>
</dbReference>
<sequence length="262" mass="29157">MPALAPSYLSSPTGDHCLSGSLHTGKPRGKIETIEEAPTYIGSPHPGKGNGNILFYLPDVHGFYNNAMLLMDAFADAGFTVFGIDYFRDDPVWKHRKDKDDTTTDPGFDHAAWRSKHASFALAKVPKWTQSIALSYGSESTKYCCVGYCFGAPYVMNSIGPGSFISAGAFAHPSALTDDQFNKLEKPLLLSCAENDHAFPAEKRRKAQDLLQAGGKRYQFQLFQGVSHGFAVRCNLDEPYEKFVKEQSYRGIVEWFDFWLSQ</sequence>
<dbReference type="GO" id="GO:0016787">
    <property type="term" value="F:hydrolase activity"/>
    <property type="evidence" value="ECO:0007669"/>
    <property type="project" value="InterPro"/>
</dbReference>
<comment type="caution">
    <text evidence="2">The sequence shown here is derived from an EMBL/GenBank/DDBJ whole genome shotgun (WGS) entry which is preliminary data.</text>
</comment>
<feature type="domain" description="Dienelactone hydrolase" evidence="1">
    <location>
        <begin position="57"/>
        <end position="257"/>
    </location>
</feature>
<dbReference type="Pfam" id="PF01738">
    <property type="entry name" value="DLH"/>
    <property type="match status" value="1"/>
</dbReference>
<protein>
    <submittedName>
        <fullName evidence="2">Protein AIM2</fullName>
    </submittedName>
</protein>
<evidence type="ECO:0000313" key="2">
    <source>
        <dbReference type="EMBL" id="TVY78252.1"/>
    </source>
</evidence>
<reference evidence="2 3" key="1">
    <citation type="submission" date="2018-05" db="EMBL/GenBank/DDBJ databases">
        <title>Genome sequencing and assembly of the regulated plant pathogen Lachnellula willkommii and related sister species for the development of diagnostic species identification markers.</title>
        <authorList>
            <person name="Giroux E."/>
            <person name="Bilodeau G."/>
        </authorList>
    </citation>
    <scope>NUCLEOTIDE SEQUENCE [LARGE SCALE GENOMIC DNA]</scope>
    <source>
        <strain evidence="2 3">CBS 268.59</strain>
    </source>
</reference>
<evidence type="ECO:0000259" key="1">
    <source>
        <dbReference type="Pfam" id="PF01738"/>
    </source>
</evidence>
<keyword evidence="3" id="KW-1185">Reference proteome</keyword>
<proteinExistence type="predicted"/>
<dbReference type="Proteomes" id="UP000469558">
    <property type="component" value="Unassembled WGS sequence"/>
</dbReference>
<dbReference type="SUPFAM" id="SSF53474">
    <property type="entry name" value="alpha/beta-Hydrolases"/>
    <property type="match status" value="1"/>
</dbReference>
<dbReference type="OrthoDB" id="1393670at2759"/>
<organism evidence="2 3">
    <name type="scientific">Lachnellula suecica</name>
    <dbReference type="NCBI Taxonomy" id="602035"/>
    <lineage>
        <taxon>Eukaryota</taxon>
        <taxon>Fungi</taxon>
        <taxon>Dikarya</taxon>
        <taxon>Ascomycota</taxon>
        <taxon>Pezizomycotina</taxon>
        <taxon>Leotiomycetes</taxon>
        <taxon>Helotiales</taxon>
        <taxon>Lachnaceae</taxon>
        <taxon>Lachnellula</taxon>
    </lineage>
</organism>
<dbReference type="PANTHER" id="PTHR17630">
    <property type="entry name" value="DIENELACTONE HYDROLASE"/>
    <property type="match status" value="1"/>
</dbReference>
<name>A0A8T9C2S3_9HELO</name>
<dbReference type="Gene3D" id="3.40.50.1820">
    <property type="entry name" value="alpha/beta hydrolase"/>
    <property type="match status" value="1"/>
</dbReference>
<accession>A0A8T9C2S3</accession>
<dbReference type="InterPro" id="IPR002925">
    <property type="entry name" value="Dienelactn_hydro"/>
</dbReference>
<dbReference type="EMBL" id="QGMK01000810">
    <property type="protein sequence ID" value="TVY78252.1"/>
    <property type="molecule type" value="Genomic_DNA"/>
</dbReference>
<gene>
    <name evidence="2" type="primary">AIM2_2</name>
    <name evidence="2" type="ORF">LSUE1_G006778</name>
</gene>
<dbReference type="AlphaFoldDB" id="A0A8T9C2S3"/>
<dbReference type="PANTHER" id="PTHR17630:SF44">
    <property type="entry name" value="PROTEIN AIM2"/>
    <property type="match status" value="1"/>
</dbReference>